<comment type="caution">
    <text evidence="3">The sequence shown here is derived from an EMBL/GenBank/DDBJ whole genome shotgun (WGS) entry which is preliminary data.</text>
</comment>
<evidence type="ECO:0000313" key="4">
    <source>
        <dbReference type="Proteomes" id="UP001212997"/>
    </source>
</evidence>
<dbReference type="EMBL" id="JANAWD010001081">
    <property type="protein sequence ID" value="KAJ3474364.1"/>
    <property type="molecule type" value="Genomic_DNA"/>
</dbReference>
<keyword evidence="2" id="KW-0732">Signal</keyword>
<feature type="region of interest" description="Disordered" evidence="1">
    <location>
        <begin position="296"/>
        <end position="358"/>
    </location>
</feature>
<evidence type="ECO:0000256" key="2">
    <source>
        <dbReference type="SAM" id="SignalP"/>
    </source>
</evidence>
<feature type="compositionally biased region" description="Polar residues" evidence="1">
    <location>
        <begin position="296"/>
        <end position="305"/>
    </location>
</feature>
<feature type="chain" id="PRO_5042267354" evidence="2">
    <location>
        <begin position="21"/>
        <end position="583"/>
    </location>
</feature>
<feature type="compositionally biased region" description="Low complexity" evidence="1">
    <location>
        <begin position="144"/>
        <end position="179"/>
    </location>
</feature>
<dbReference type="AlphaFoldDB" id="A0AAD5UPU1"/>
<feature type="signal peptide" evidence="2">
    <location>
        <begin position="1"/>
        <end position="20"/>
    </location>
</feature>
<evidence type="ECO:0000256" key="1">
    <source>
        <dbReference type="SAM" id="MobiDB-lite"/>
    </source>
</evidence>
<proteinExistence type="predicted"/>
<reference evidence="3" key="1">
    <citation type="submission" date="2022-07" db="EMBL/GenBank/DDBJ databases">
        <title>Genome Sequence of Physisporinus lineatus.</title>
        <authorList>
            <person name="Buettner E."/>
        </authorList>
    </citation>
    <scope>NUCLEOTIDE SEQUENCE</scope>
    <source>
        <strain evidence="3">VT162</strain>
    </source>
</reference>
<accession>A0AAD5UPU1</accession>
<protein>
    <submittedName>
        <fullName evidence="3">Uncharacterized protein</fullName>
    </submittedName>
</protein>
<keyword evidence="4" id="KW-1185">Reference proteome</keyword>
<feature type="compositionally biased region" description="Polar residues" evidence="1">
    <location>
        <begin position="336"/>
        <end position="346"/>
    </location>
</feature>
<dbReference type="Proteomes" id="UP001212997">
    <property type="component" value="Unassembled WGS sequence"/>
</dbReference>
<sequence length="583" mass="58043">MKLSTFVLSSIVLCTTGVVSRPVKRDVDPNLVPPFGIQAGVNPTGTGDCDGIAGADGKPIKIPCACPPALDEFLQSLNANVNAGFVVNNPTVGLSFPTDNSKNSQNARLHAAAVTLQNLHGPGKGCPIAATTFSAQQKAIDALPNTPAPVSTSAAAPKPTTTPVQAPAPAPTNNAGTGNSPTAQQIAALAPPLGFTSGKNPTGTGDCDGAVNGSDGKPIKIPCACPPAQDVYIQSLTANVLAGKAVNNPTVKVTFPLDNSKNSQSARLTAASITLQNLNGPGKGCPIVSTTFSAQQQAINAQSDNQASSPTPAQPVQASPSASSSKAAAPSPVTTGNASGTPSADQITALAPPLGFKSGVNPTGTGDCDGAVNGADGKPIKIPCACPPAQDVYIKSLIANVQAGHAINNTVVKVSFPLDNSKNSQSARLTAASITLQNLNGPGKGCPVVSTTFSAQQKAIDAQSNVAVPVVTSKAPTPPVASSTKAATVAPVPTNNAAVNSPSADQIAALAPPLGFKSGVNPTGTGDCDGAVNGADGKPIKIPCACPPAQDVYIKSLVANVQAGFAVNKLVPLPLSPKSFLVI</sequence>
<name>A0AAD5UPU1_9APHY</name>
<organism evidence="3 4">
    <name type="scientific">Meripilus lineatus</name>
    <dbReference type="NCBI Taxonomy" id="2056292"/>
    <lineage>
        <taxon>Eukaryota</taxon>
        <taxon>Fungi</taxon>
        <taxon>Dikarya</taxon>
        <taxon>Basidiomycota</taxon>
        <taxon>Agaricomycotina</taxon>
        <taxon>Agaricomycetes</taxon>
        <taxon>Polyporales</taxon>
        <taxon>Meripilaceae</taxon>
        <taxon>Meripilus</taxon>
    </lineage>
</organism>
<evidence type="ECO:0000313" key="3">
    <source>
        <dbReference type="EMBL" id="KAJ3474364.1"/>
    </source>
</evidence>
<feature type="compositionally biased region" description="Low complexity" evidence="1">
    <location>
        <begin position="306"/>
        <end position="335"/>
    </location>
</feature>
<feature type="region of interest" description="Disordered" evidence="1">
    <location>
        <begin position="144"/>
        <end position="182"/>
    </location>
</feature>
<gene>
    <name evidence="3" type="ORF">NLI96_g12499</name>
</gene>